<comment type="caution">
    <text evidence="7">The sequence shown here is derived from an EMBL/GenBank/DDBJ whole genome shotgun (WGS) entry which is preliminary data.</text>
</comment>
<proteinExistence type="inferred from homology"/>
<evidence type="ECO:0000256" key="2">
    <source>
        <dbReference type="ARBA" id="ARBA00004604"/>
    </source>
</evidence>
<keyword evidence="8" id="KW-1185">Reference proteome</keyword>
<dbReference type="SUPFAM" id="SSF54211">
    <property type="entry name" value="Ribosomal protein S5 domain 2-like"/>
    <property type="match status" value="1"/>
</dbReference>
<dbReference type="PANTHER" id="PTHR11097:SF8">
    <property type="entry name" value="EXOSOME COMPLEX COMPONENT RRP42"/>
    <property type="match status" value="1"/>
</dbReference>
<dbReference type="EMBL" id="JBEFKJ010000003">
    <property type="protein sequence ID" value="KAL2046865.1"/>
    <property type="molecule type" value="Genomic_DNA"/>
</dbReference>
<evidence type="ECO:0000256" key="5">
    <source>
        <dbReference type="ARBA" id="ARBA00022835"/>
    </source>
</evidence>
<name>A0ABR4AMA8_9LECA</name>
<keyword evidence="4" id="KW-0963">Cytoplasm</keyword>
<dbReference type="InterPro" id="IPR050590">
    <property type="entry name" value="Exosome_comp_Rrp42_subfam"/>
</dbReference>
<dbReference type="Gene3D" id="3.30.230.70">
    <property type="entry name" value="GHMP Kinase, N-terminal domain"/>
    <property type="match status" value="1"/>
</dbReference>
<dbReference type="PANTHER" id="PTHR11097">
    <property type="entry name" value="EXOSOME COMPLEX EXONUCLEASE RIBOSOMAL RNA PROCESSING PROTEIN"/>
    <property type="match status" value="1"/>
</dbReference>
<sequence length="349" mass="37182">MPPTPLPTLLSSSELSYLHTSLSLSPPIRPDARSPTSFRPLVAETDLLPTANGSARLCFADGTEAIVGVKAEVERTGVVGKKVDLRDSGVEEDIEMGDGDDKTVGSGKVGGEDRWLEVTVDIPGQRDDDAMVVFLGQMIFEGLVADGEFRGRLVVNERWHWRVFVDILLLSAPLTYPLPLLSLTTHLALLSTHLPAPVAGLGKDDDPLFNDDWDAAFPLYPSAYSKSRAKASIARPPITLLVISVGDNIFFDPSHAELAVADAVIAVTIASSTSENRNDGELSLLAIRTIDPPSRLSSLAAEVGQAGEDGAWKPKKGGMSRSVLRKMVGMCVEKGGVGQEVLGGLEGFT</sequence>
<evidence type="ECO:0000313" key="8">
    <source>
        <dbReference type="Proteomes" id="UP001590950"/>
    </source>
</evidence>
<evidence type="ECO:0000313" key="7">
    <source>
        <dbReference type="EMBL" id="KAL2046865.1"/>
    </source>
</evidence>
<dbReference type="InterPro" id="IPR027408">
    <property type="entry name" value="PNPase/RNase_PH_dom_sf"/>
</dbReference>
<dbReference type="Proteomes" id="UP001590950">
    <property type="component" value="Unassembled WGS sequence"/>
</dbReference>
<evidence type="ECO:0000256" key="1">
    <source>
        <dbReference type="ARBA" id="ARBA00004496"/>
    </source>
</evidence>
<evidence type="ECO:0000256" key="4">
    <source>
        <dbReference type="ARBA" id="ARBA00022490"/>
    </source>
</evidence>
<gene>
    <name evidence="7" type="ORF">N7G274_000883</name>
</gene>
<accession>A0ABR4AMA8</accession>
<keyword evidence="5" id="KW-0271">Exosome</keyword>
<evidence type="ECO:0000256" key="3">
    <source>
        <dbReference type="ARBA" id="ARBA00006678"/>
    </source>
</evidence>
<protein>
    <recommendedName>
        <fullName evidence="6">Ribosomal RNA-processing protein 42</fullName>
    </recommendedName>
</protein>
<comment type="subcellular location">
    <subcellularLocation>
        <location evidence="1">Cytoplasm</location>
    </subcellularLocation>
    <subcellularLocation>
        <location evidence="2">Nucleus</location>
        <location evidence="2">Nucleolus</location>
    </subcellularLocation>
</comment>
<dbReference type="InterPro" id="IPR020568">
    <property type="entry name" value="Ribosomal_Su5_D2-typ_SF"/>
</dbReference>
<comment type="similarity">
    <text evidence="3">Belongs to the RNase PH family.</text>
</comment>
<evidence type="ECO:0000256" key="6">
    <source>
        <dbReference type="ARBA" id="ARBA00042523"/>
    </source>
</evidence>
<organism evidence="7 8">
    <name type="scientific">Stereocaulon virgatum</name>
    <dbReference type="NCBI Taxonomy" id="373712"/>
    <lineage>
        <taxon>Eukaryota</taxon>
        <taxon>Fungi</taxon>
        <taxon>Dikarya</taxon>
        <taxon>Ascomycota</taxon>
        <taxon>Pezizomycotina</taxon>
        <taxon>Lecanoromycetes</taxon>
        <taxon>OSLEUM clade</taxon>
        <taxon>Lecanoromycetidae</taxon>
        <taxon>Lecanorales</taxon>
        <taxon>Lecanorineae</taxon>
        <taxon>Stereocaulaceae</taxon>
        <taxon>Stereocaulon</taxon>
    </lineage>
</organism>
<reference evidence="7 8" key="1">
    <citation type="submission" date="2024-09" db="EMBL/GenBank/DDBJ databases">
        <title>Rethinking Asexuality: The Enigmatic Case of Functional Sexual Genes in Lepraria (Stereocaulaceae).</title>
        <authorList>
            <person name="Doellman M."/>
            <person name="Sun Y."/>
            <person name="Barcenas-Pena A."/>
            <person name="Lumbsch H.T."/>
            <person name="Grewe F."/>
        </authorList>
    </citation>
    <scope>NUCLEOTIDE SEQUENCE [LARGE SCALE GENOMIC DNA]</scope>
    <source>
        <strain evidence="7 8">Mercado 3170</strain>
    </source>
</reference>